<dbReference type="Proteomes" id="UP000326202">
    <property type="component" value="Chromosome"/>
</dbReference>
<keyword evidence="4" id="KW-1185">Reference proteome</keyword>
<feature type="region of interest" description="Disordered" evidence="1">
    <location>
        <begin position="26"/>
        <end position="70"/>
    </location>
</feature>
<evidence type="ECO:0000256" key="1">
    <source>
        <dbReference type="SAM" id="MobiDB-lite"/>
    </source>
</evidence>
<evidence type="ECO:0000313" key="3">
    <source>
        <dbReference type="EMBL" id="QEX18681.1"/>
    </source>
</evidence>
<sequence>MTKSSTLLPALVVLFGLAGASLAMADDASSTKTTASQSVNKTTDKSTSQSNSCDTAPMFERPDYCHPRGG</sequence>
<protein>
    <submittedName>
        <fullName evidence="3">Uncharacterized protein</fullName>
    </submittedName>
</protein>
<evidence type="ECO:0000256" key="2">
    <source>
        <dbReference type="SAM" id="SignalP"/>
    </source>
</evidence>
<keyword evidence="2" id="KW-0732">Signal</keyword>
<gene>
    <name evidence="3" type="ORF">FRZ44_39910</name>
</gene>
<dbReference type="EMBL" id="CP042906">
    <property type="protein sequence ID" value="QEX18681.1"/>
    <property type="molecule type" value="Genomic_DNA"/>
</dbReference>
<feature type="compositionally biased region" description="Polar residues" evidence="1">
    <location>
        <begin position="28"/>
        <end position="54"/>
    </location>
</feature>
<organism evidence="3 4">
    <name type="scientific">Hypericibacter terrae</name>
    <dbReference type="NCBI Taxonomy" id="2602015"/>
    <lineage>
        <taxon>Bacteria</taxon>
        <taxon>Pseudomonadati</taxon>
        <taxon>Pseudomonadota</taxon>
        <taxon>Alphaproteobacteria</taxon>
        <taxon>Rhodospirillales</taxon>
        <taxon>Dongiaceae</taxon>
        <taxon>Hypericibacter</taxon>
    </lineage>
</organism>
<dbReference type="AlphaFoldDB" id="A0A5J6MN91"/>
<reference evidence="3 4" key="1">
    <citation type="submission" date="2019-08" db="EMBL/GenBank/DDBJ databases">
        <title>Hyperibacter terrae gen. nov., sp. nov. and Hyperibacter viscosus sp. nov., two new members in the family Rhodospirillaceae isolated from the rhizosphere of Hypericum perforatum.</title>
        <authorList>
            <person name="Noviana Z."/>
        </authorList>
    </citation>
    <scope>NUCLEOTIDE SEQUENCE [LARGE SCALE GENOMIC DNA]</scope>
    <source>
        <strain evidence="3 4">R5913</strain>
    </source>
</reference>
<proteinExistence type="predicted"/>
<accession>A0A5J6MN91</accession>
<evidence type="ECO:0000313" key="4">
    <source>
        <dbReference type="Proteomes" id="UP000326202"/>
    </source>
</evidence>
<feature type="compositionally biased region" description="Basic and acidic residues" evidence="1">
    <location>
        <begin position="60"/>
        <end position="70"/>
    </location>
</feature>
<dbReference type="KEGG" id="htq:FRZ44_39910"/>
<feature type="chain" id="PRO_5023857861" evidence="2">
    <location>
        <begin position="26"/>
        <end position="70"/>
    </location>
</feature>
<name>A0A5J6MN91_9PROT</name>
<dbReference type="RefSeq" id="WP_151178810.1">
    <property type="nucleotide sequence ID" value="NZ_CP042906.1"/>
</dbReference>
<feature type="signal peptide" evidence="2">
    <location>
        <begin position="1"/>
        <end position="25"/>
    </location>
</feature>